<feature type="compositionally biased region" description="Pro residues" evidence="1">
    <location>
        <begin position="34"/>
        <end position="70"/>
    </location>
</feature>
<keyword evidence="3" id="KW-1185">Reference proteome</keyword>
<proteinExistence type="predicted"/>
<sequence>MASTFAMPRHGCVSVRCSAQDGDDKKEQSTKIPPTTPVVTPPRPRPPYPTPPPTPPPNPYPTPPPTPPPANKQQRTTPIAPKVSTKFSEVLALSGPAPERIDGRLAMIEFVAAMAVEVSNGQDVFAQISNGRIPWFLGTSVVLSLASLVPLFEGVSVESNSKGLMTLICA</sequence>
<dbReference type="EMBL" id="JANJYI010000006">
    <property type="protein sequence ID" value="KAK2647099.1"/>
    <property type="molecule type" value="Genomic_DNA"/>
</dbReference>
<evidence type="ECO:0000313" key="2">
    <source>
        <dbReference type="EMBL" id="KAK2647099.1"/>
    </source>
</evidence>
<organism evidence="2 3">
    <name type="scientific">Dipteronia dyeriana</name>
    <dbReference type="NCBI Taxonomy" id="168575"/>
    <lineage>
        <taxon>Eukaryota</taxon>
        <taxon>Viridiplantae</taxon>
        <taxon>Streptophyta</taxon>
        <taxon>Embryophyta</taxon>
        <taxon>Tracheophyta</taxon>
        <taxon>Spermatophyta</taxon>
        <taxon>Magnoliopsida</taxon>
        <taxon>eudicotyledons</taxon>
        <taxon>Gunneridae</taxon>
        <taxon>Pentapetalae</taxon>
        <taxon>rosids</taxon>
        <taxon>malvids</taxon>
        <taxon>Sapindales</taxon>
        <taxon>Sapindaceae</taxon>
        <taxon>Hippocastanoideae</taxon>
        <taxon>Acereae</taxon>
        <taxon>Dipteronia</taxon>
    </lineage>
</organism>
<dbReference type="Proteomes" id="UP001280121">
    <property type="component" value="Unassembled WGS sequence"/>
</dbReference>
<accession>A0AAD9WX44</accession>
<evidence type="ECO:0000313" key="3">
    <source>
        <dbReference type="Proteomes" id="UP001280121"/>
    </source>
</evidence>
<name>A0AAD9WX44_9ROSI</name>
<gene>
    <name evidence="2" type="ORF">Ddye_022294</name>
</gene>
<evidence type="ECO:0000256" key="1">
    <source>
        <dbReference type="SAM" id="MobiDB-lite"/>
    </source>
</evidence>
<protein>
    <submittedName>
        <fullName evidence="2">Uncharacterized protein</fullName>
    </submittedName>
</protein>
<feature type="region of interest" description="Disordered" evidence="1">
    <location>
        <begin position="1"/>
        <end position="83"/>
    </location>
</feature>
<comment type="caution">
    <text evidence="2">The sequence shown here is derived from an EMBL/GenBank/DDBJ whole genome shotgun (WGS) entry which is preliminary data.</text>
</comment>
<reference evidence="2" key="1">
    <citation type="journal article" date="2023" name="Plant J.">
        <title>Genome sequences and population genomics provide insights into the demographic history, inbreeding, and mutation load of two 'living fossil' tree species of Dipteronia.</title>
        <authorList>
            <person name="Feng Y."/>
            <person name="Comes H.P."/>
            <person name="Chen J."/>
            <person name="Zhu S."/>
            <person name="Lu R."/>
            <person name="Zhang X."/>
            <person name="Li P."/>
            <person name="Qiu J."/>
            <person name="Olsen K.M."/>
            <person name="Qiu Y."/>
        </authorList>
    </citation>
    <scope>NUCLEOTIDE SEQUENCE</scope>
    <source>
        <strain evidence="2">KIB01</strain>
    </source>
</reference>
<dbReference type="AlphaFoldDB" id="A0AAD9WX44"/>